<dbReference type="CDD" id="cd05015">
    <property type="entry name" value="SIS_PGI_1"/>
    <property type="match status" value="1"/>
</dbReference>
<dbReference type="UniPathway" id="UPA00109">
    <property type="reaction ID" value="UER00181"/>
</dbReference>
<dbReference type="GO" id="GO:0097367">
    <property type="term" value="F:carbohydrate derivative binding"/>
    <property type="evidence" value="ECO:0007669"/>
    <property type="project" value="InterPro"/>
</dbReference>
<dbReference type="PRINTS" id="PR00662">
    <property type="entry name" value="G6PISOMERASE"/>
</dbReference>
<evidence type="ECO:0000256" key="6">
    <source>
        <dbReference type="ARBA" id="ARBA00029321"/>
    </source>
</evidence>
<dbReference type="EMBL" id="PDZR01000005">
    <property type="protein sequence ID" value="PNG26705.1"/>
    <property type="molecule type" value="Genomic_DNA"/>
</dbReference>
<dbReference type="HAMAP" id="MF_00473">
    <property type="entry name" value="G6P_isomerase"/>
    <property type="match status" value="1"/>
</dbReference>
<comment type="subcellular location">
    <subcellularLocation>
        <location evidence="7">Cytoplasm</location>
    </subcellularLocation>
</comment>
<protein>
    <recommendedName>
        <fullName evidence="7">Glucose-6-phosphate isomerase</fullName>
        <shortName evidence="7">GPI</shortName>
        <ecNumber evidence="7">5.3.1.9</ecNumber>
    </recommendedName>
    <alternativeName>
        <fullName evidence="7">Phosphoglucose isomerase</fullName>
        <shortName evidence="7">PGI</shortName>
    </alternativeName>
    <alternativeName>
        <fullName evidence="7">Phosphohexose isomerase</fullName>
        <shortName evidence="7">PHI</shortName>
    </alternativeName>
</protein>
<dbReference type="GO" id="GO:0006096">
    <property type="term" value="P:glycolytic process"/>
    <property type="evidence" value="ECO:0007669"/>
    <property type="project" value="UniProtKB-UniRule"/>
</dbReference>
<comment type="pathway">
    <text evidence="7">Carbohydrate biosynthesis; gluconeogenesis.</text>
</comment>
<feature type="active site" evidence="7">
    <location>
        <position position="383"/>
    </location>
</feature>
<dbReference type="NCBIfam" id="NF001211">
    <property type="entry name" value="PRK00179.1"/>
    <property type="match status" value="1"/>
</dbReference>
<comment type="pathway">
    <text evidence="1 7 8">Carbohydrate degradation; glycolysis; D-glyceraldehyde 3-phosphate and glycerone phosphate from D-glucose: step 2/4.</text>
</comment>
<dbReference type="OrthoDB" id="140919at2"/>
<proteinExistence type="inferred from homology"/>
<dbReference type="PROSITE" id="PS51463">
    <property type="entry name" value="P_GLUCOSE_ISOMERASE_3"/>
    <property type="match status" value="1"/>
</dbReference>
<dbReference type="GO" id="GO:0051156">
    <property type="term" value="P:glucose 6-phosphate metabolic process"/>
    <property type="evidence" value="ECO:0007669"/>
    <property type="project" value="TreeGrafter"/>
</dbReference>
<gene>
    <name evidence="7" type="primary">pgi</name>
    <name evidence="9" type="ORF">CR492_06845</name>
</gene>
<dbReference type="InterPro" id="IPR023096">
    <property type="entry name" value="G6P_Isomerase_C"/>
</dbReference>
<evidence type="ECO:0000256" key="7">
    <source>
        <dbReference type="HAMAP-Rule" id="MF_00473"/>
    </source>
</evidence>
<dbReference type="Pfam" id="PF00342">
    <property type="entry name" value="PGI"/>
    <property type="match status" value="1"/>
</dbReference>
<feature type="active site" description="Proton donor" evidence="7">
    <location>
        <position position="352"/>
    </location>
</feature>
<comment type="caution">
    <text evidence="9">The sequence shown here is derived from an EMBL/GenBank/DDBJ whole genome shotgun (WGS) entry which is preliminary data.</text>
</comment>
<dbReference type="InterPro" id="IPR018189">
    <property type="entry name" value="Phosphoglucose_isomerase_CS"/>
</dbReference>
<organism evidence="9 10">
    <name type="scientific">Methylocella silvestris</name>
    <dbReference type="NCBI Taxonomy" id="199596"/>
    <lineage>
        <taxon>Bacteria</taxon>
        <taxon>Pseudomonadati</taxon>
        <taxon>Pseudomonadota</taxon>
        <taxon>Alphaproteobacteria</taxon>
        <taxon>Hyphomicrobiales</taxon>
        <taxon>Beijerinckiaceae</taxon>
        <taxon>Methylocella</taxon>
    </lineage>
</organism>
<comment type="function">
    <text evidence="7">Catalyzes the reversible isomerization of glucose-6-phosphate to fructose-6-phosphate.</text>
</comment>
<dbReference type="Gene3D" id="1.10.1390.10">
    <property type="match status" value="1"/>
</dbReference>
<dbReference type="RefSeq" id="WP_102843002.1">
    <property type="nucleotide sequence ID" value="NZ_PDZR01000005.1"/>
</dbReference>
<evidence type="ECO:0000256" key="1">
    <source>
        <dbReference type="ARBA" id="ARBA00004926"/>
    </source>
</evidence>
<dbReference type="InterPro" id="IPR046348">
    <property type="entry name" value="SIS_dom_sf"/>
</dbReference>
<dbReference type="PANTHER" id="PTHR11469:SF1">
    <property type="entry name" value="GLUCOSE-6-PHOSPHATE ISOMERASE"/>
    <property type="match status" value="1"/>
</dbReference>
<dbReference type="CDD" id="cd05016">
    <property type="entry name" value="SIS_PGI_2"/>
    <property type="match status" value="1"/>
</dbReference>
<dbReference type="UniPathway" id="UPA00138"/>
<evidence type="ECO:0000256" key="4">
    <source>
        <dbReference type="ARBA" id="ARBA00023152"/>
    </source>
</evidence>
<comment type="similarity">
    <text evidence="2 7 8">Belongs to the GPI family.</text>
</comment>
<keyword evidence="5 7" id="KW-0413">Isomerase</keyword>
<dbReference type="GO" id="GO:0004347">
    <property type="term" value="F:glucose-6-phosphate isomerase activity"/>
    <property type="evidence" value="ECO:0007669"/>
    <property type="project" value="UniProtKB-UniRule"/>
</dbReference>
<dbReference type="PANTHER" id="PTHR11469">
    <property type="entry name" value="GLUCOSE-6-PHOSPHATE ISOMERASE"/>
    <property type="match status" value="1"/>
</dbReference>
<evidence type="ECO:0000313" key="9">
    <source>
        <dbReference type="EMBL" id="PNG26705.1"/>
    </source>
</evidence>
<accession>A0A2J7TIW9</accession>
<dbReference type="AlphaFoldDB" id="A0A2J7TIW9"/>
<dbReference type="GO" id="GO:0006094">
    <property type="term" value="P:gluconeogenesis"/>
    <property type="evidence" value="ECO:0007669"/>
    <property type="project" value="UniProtKB-UniRule"/>
</dbReference>
<dbReference type="InterPro" id="IPR001672">
    <property type="entry name" value="G6P_Isomerase"/>
</dbReference>
<evidence type="ECO:0000256" key="5">
    <source>
        <dbReference type="ARBA" id="ARBA00023235"/>
    </source>
</evidence>
<dbReference type="GO" id="GO:0048029">
    <property type="term" value="F:monosaccharide binding"/>
    <property type="evidence" value="ECO:0007669"/>
    <property type="project" value="TreeGrafter"/>
</dbReference>
<feature type="active site" evidence="7">
    <location>
        <position position="511"/>
    </location>
</feature>
<dbReference type="PROSITE" id="PS00174">
    <property type="entry name" value="P_GLUCOSE_ISOMERASE_2"/>
    <property type="match status" value="1"/>
</dbReference>
<evidence type="ECO:0000313" key="10">
    <source>
        <dbReference type="Proteomes" id="UP000236286"/>
    </source>
</evidence>
<evidence type="ECO:0000256" key="8">
    <source>
        <dbReference type="RuleBase" id="RU000612"/>
    </source>
</evidence>
<dbReference type="GO" id="GO:0005829">
    <property type="term" value="C:cytosol"/>
    <property type="evidence" value="ECO:0007669"/>
    <property type="project" value="TreeGrafter"/>
</dbReference>
<comment type="catalytic activity">
    <reaction evidence="6 7 8">
        <text>alpha-D-glucose 6-phosphate = beta-D-fructose 6-phosphate</text>
        <dbReference type="Rhea" id="RHEA:11816"/>
        <dbReference type="ChEBI" id="CHEBI:57634"/>
        <dbReference type="ChEBI" id="CHEBI:58225"/>
        <dbReference type="EC" id="5.3.1.9"/>
    </reaction>
</comment>
<name>A0A2J7TIW9_METSI</name>
<dbReference type="SUPFAM" id="SSF53697">
    <property type="entry name" value="SIS domain"/>
    <property type="match status" value="1"/>
</dbReference>
<reference evidence="9 10" key="1">
    <citation type="submission" date="2017-10" db="EMBL/GenBank/DDBJ databases">
        <title>Genome announcement of Methylocella silvestris TVC from permafrost.</title>
        <authorList>
            <person name="Wang J."/>
            <person name="Geng K."/>
            <person name="Ul-Haque F."/>
            <person name="Crombie A.T."/>
            <person name="Street L.E."/>
            <person name="Wookey P.A."/>
            <person name="Murrell J.C."/>
            <person name="Pratscher J."/>
        </authorList>
    </citation>
    <scope>NUCLEOTIDE SEQUENCE [LARGE SCALE GENOMIC DNA]</scope>
    <source>
        <strain evidence="9 10">TVC</strain>
    </source>
</reference>
<keyword evidence="7" id="KW-0963">Cytoplasm</keyword>
<sequence>MDRSKVANAFAALDAYARRSGAPKIADLFAADPRRFDRFHACFDDLLYDFSKNRLDAETLRLLLDLTRAAEIEPRRAALLNGDLVNSTERRAALHMALRNLSGAPMRAAGEDVAAMVATEREKLLGFAEAVRSGKIRAANGARFTDIVNFGIGGSDLGPAMAARALSPFIADHLRLHFVANVDGADFADTMRDTPVETTLFIVCSKTFTTLETMTNAASARAYVAERLGPEAIASHFCAVSTQLDRVAAFGVQSDRVFGFWDWVGGRYSIWSSIGLSLAIGIGRDNFEAFLRGGEDIDRHFREAPLDRNIPVLMALIGVLYRNVFGYATQAVIPYDQRLARFPAYLQQLDMESNGKSVDLSGARVAYETAPVVWGEPGTNGQHAFFQLLHQGTQIVPVDFLVAAKPTAADETHHRILFANCLAQSQALMQGRPLEAVSAQLAAQGLGPEAIAALAPHKVFDGDRPSSTLLYTALTPRTLGRLIALYEHKIFVQGVIWDINSFDQWGVELGKELAQKLAPIVGDDSASTEALDASTAGLVKAARARRAGA</sequence>
<evidence type="ECO:0000256" key="2">
    <source>
        <dbReference type="ARBA" id="ARBA00006604"/>
    </source>
</evidence>
<dbReference type="EC" id="5.3.1.9" evidence="7"/>
<dbReference type="PROSITE" id="PS00765">
    <property type="entry name" value="P_GLUCOSE_ISOMERASE_1"/>
    <property type="match status" value="1"/>
</dbReference>
<keyword evidence="4 7" id="KW-0324">Glycolysis</keyword>
<dbReference type="InterPro" id="IPR035482">
    <property type="entry name" value="SIS_PGI_2"/>
</dbReference>
<dbReference type="InterPro" id="IPR035476">
    <property type="entry name" value="SIS_PGI_1"/>
</dbReference>
<dbReference type="Proteomes" id="UP000236286">
    <property type="component" value="Unassembled WGS sequence"/>
</dbReference>
<keyword evidence="3 7" id="KW-0312">Gluconeogenesis</keyword>
<evidence type="ECO:0000256" key="3">
    <source>
        <dbReference type="ARBA" id="ARBA00022432"/>
    </source>
</evidence>
<dbReference type="Gene3D" id="3.40.50.10490">
    <property type="entry name" value="Glucose-6-phosphate isomerase like protein, domain 1"/>
    <property type="match status" value="2"/>
</dbReference>